<evidence type="ECO:0000256" key="3">
    <source>
        <dbReference type="ARBA" id="ARBA00023082"/>
    </source>
</evidence>
<dbReference type="GO" id="GO:0016987">
    <property type="term" value="F:sigma factor activity"/>
    <property type="evidence" value="ECO:0007669"/>
    <property type="project" value="UniProtKB-KW"/>
</dbReference>
<accession>A0A5C5VQ16</accession>
<dbReference type="NCBIfam" id="TIGR02989">
    <property type="entry name" value="Sig-70_gvs1"/>
    <property type="match status" value="1"/>
</dbReference>
<dbReference type="SUPFAM" id="SSF88659">
    <property type="entry name" value="Sigma3 and sigma4 domains of RNA polymerase sigma factors"/>
    <property type="match status" value="1"/>
</dbReference>
<sequence length="180" mass="20541">MDDHAKDVLYDRFVSLFARHERSIRSYIRSLLPTSNDADDVMQEVGLVCWKKFGTFEPAGSPEEFVRWACVIARFEVLRHRRNCARDRLVLSEGVLKLLASDAETRLPVAEAERQAVEQCLGKLPPPERRLLLSVHTPGDSIAKVAEELGQEVRRLYSKVVVLRDGLRQCVSRQLAELEK</sequence>
<evidence type="ECO:0000256" key="2">
    <source>
        <dbReference type="ARBA" id="ARBA00023015"/>
    </source>
</evidence>
<dbReference type="InterPro" id="IPR013325">
    <property type="entry name" value="RNA_pol_sigma_r2"/>
</dbReference>
<name>A0A5C5VQ16_9PLAN</name>
<dbReference type="InterPro" id="IPR014284">
    <property type="entry name" value="RNA_pol_sigma-70_dom"/>
</dbReference>
<keyword evidence="7" id="KW-1185">Reference proteome</keyword>
<dbReference type="InterPro" id="IPR014331">
    <property type="entry name" value="RNA_pol_sigma70_ECF_RHOBA"/>
</dbReference>
<protein>
    <submittedName>
        <fullName evidence="6">RNA polymerase sigma factor</fullName>
    </submittedName>
</protein>
<dbReference type="SUPFAM" id="SSF88946">
    <property type="entry name" value="Sigma2 domain of RNA polymerase sigma factors"/>
    <property type="match status" value="1"/>
</dbReference>
<evidence type="ECO:0000259" key="5">
    <source>
        <dbReference type="Pfam" id="PF04542"/>
    </source>
</evidence>
<dbReference type="GO" id="GO:0006352">
    <property type="term" value="P:DNA-templated transcription initiation"/>
    <property type="evidence" value="ECO:0007669"/>
    <property type="project" value="InterPro"/>
</dbReference>
<evidence type="ECO:0000256" key="1">
    <source>
        <dbReference type="ARBA" id="ARBA00010641"/>
    </source>
</evidence>
<keyword evidence="4" id="KW-0804">Transcription</keyword>
<dbReference type="OrthoDB" id="6383365at2"/>
<keyword evidence="2" id="KW-0805">Transcription regulation</keyword>
<dbReference type="InterPro" id="IPR036388">
    <property type="entry name" value="WH-like_DNA-bd_sf"/>
</dbReference>
<dbReference type="NCBIfam" id="TIGR02937">
    <property type="entry name" value="sigma70-ECF"/>
    <property type="match status" value="1"/>
</dbReference>
<dbReference type="AlphaFoldDB" id="A0A5C5VQ16"/>
<evidence type="ECO:0000256" key="4">
    <source>
        <dbReference type="ARBA" id="ARBA00023163"/>
    </source>
</evidence>
<dbReference type="Gene3D" id="1.10.1740.10">
    <property type="match status" value="1"/>
</dbReference>
<dbReference type="Proteomes" id="UP000317243">
    <property type="component" value="Unassembled WGS sequence"/>
</dbReference>
<dbReference type="Pfam" id="PF04542">
    <property type="entry name" value="Sigma70_r2"/>
    <property type="match status" value="1"/>
</dbReference>
<organism evidence="6 7">
    <name type="scientific">Thalassoglobus neptunius</name>
    <dbReference type="NCBI Taxonomy" id="1938619"/>
    <lineage>
        <taxon>Bacteria</taxon>
        <taxon>Pseudomonadati</taxon>
        <taxon>Planctomycetota</taxon>
        <taxon>Planctomycetia</taxon>
        <taxon>Planctomycetales</taxon>
        <taxon>Planctomycetaceae</taxon>
        <taxon>Thalassoglobus</taxon>
    </lineage>
</organism>
<dbReference type="Gene3D" id="1.10.10.10">
    <property type="entry name" value="Winged helix-like DNA-binding domain superfamily/Winged helix DNA-binding domain"/>
    <property type="match status" value="1"/>
</dbReference>
<dbReference type="InterPro" id="IPR007627">
    <property type="entry name" value="RNA_pol_sigma70_r2"/>
</dbReference>
<comment type="similarity">
    <text evidence="1">Belongs to the sigma-70 factor family. ECF subfamily.</text>
</comment>
<dbReference type="PANTHER" id="PTHR43133:SF51">
    <property type="entry name" value="RNA POLYMERASE SIGMA FACTOR"/>
    <property type="match status" value="1"/>
</dbReference>
<dbReference type="EMBL" id="SIHI01000062">
    <property type="protein sequence ID" value="TWT39881.1"/>
    <property type="molecule type" value="Genomic_DNA"/>
</dbReference>
<keyword evidence="3" id="KW-0731">Sigma factor</keyword>
<dbReference type="RefSeq" id="WP_146512377.1">
    <property type="nucleotide sequence ID" value="NZ_SIHI01000062.1"/>
</dbReference>
<reference evidence="6 7" key="1">
    <citation type="submission" date="2019-02" db="EMBL/GenBank/DDBJ databases">
        <title>Deep-cultivation of Planctomycetes and their phenomic and genomic characterization uncovers novel biology.</title>
        <authorList>
            <person name="Wiegand S."/>
            <person name="Jogler M."/>
            <person name="Boedeker C."/>
            <person name="Pinto D."/>
            <person name="Vollmers J."/>
            <person name="Rivas-Marin E."/>
            <person name="Kohn T."/>
            <person name="Peeters S.H."/>
            <person name="Heuer A."/>
            <person name="Rast P."/>
            <person name="Oberbeckmann S."/>
            <person name="Bunk B."/>
            <person name="Jeske O."/>
            <person name="Meyerdierks A."/>
            <person name="Storesund J.E."/>
            <person name="Kallscheuer N."/>
            <person name="Luecker S."/>
            <person name="Lage O.M."/>
            <person name="Pohl T."/>
            <person name="Merkel B.J."/>
            <person name="Hornburger P."/>
            <person name="Mueller R.-W."/>
            <person name="Bruemmer F."/>
            <person name="Labrenz M."/>
            <person name="Spormann A.M."/>
            <person name="Op Den Camp H."/>
            <person name="Overmann J."/>
            <person name="Amann R."/>
            <person name="Jetten M.S.M."/>
            <person name="Mascher T."/>
            <person name="Medema M.H."/>
            <person name="Devos D.P."/>
            <person name="Kaster A.-K."/>
            <person name="Ovreas L."/>
            <person name="Rohde M."/>
            <person name="Galperin M.Y."/>
            <person name="Jogler C."/>
        </authorList>
    </citation>
    <scope>NUCLEOTIDE SEQUENCE [LARGE SCALE GENOMIC DNA]</scope>
    <source>
        <strain evidence="6 7">KOR42</strain>
    </source>
</reference>
<comment type="caution">
    <text evidence="6">The sequence shown here is derived from an EMBL/GenBank/DDBJ whole genome shotgun (WGS) entry which is preliminary data.</text>
</comment>
<proteinExistence type="inferred from homology"/>
<evidence type="ECO:0000313" key="7">
    <source>
        <dbReference type="Proteomes" id="UP000317243"/>
    </source>
</evidence>
<dbReference type="InterPro" id="IPR013324">
    <property type="entry name" value="RNA_pol_sigma_r3/r4-like"/>
</dbReference>
<gene>
    <name evidence="6" type="ORF">KOR42_50870</name>
</gene>
<evidence type="ECO:0000313" key="6">
    <source>
        <dbReference type="EMBL" id="TWT39881.1"/>
    </source>
</evidence>
<dbReference type="InterPro" id="IPR039425">
    <property type="entry name" value="RNA_pol_sigma-70-like"/>
</dbReference>
<feature type="domain" description="RNA polymerase sigma-70 region 2" evidence="5">
    <location>
        <begin position="16"/>
        <end position="83"/>
    </location>
</feature>
<dbReference type="PANTHER" id="PTHR43133">
    <property type="entry name" value="RNA POLYMERASE ECF-TYPE SIGMA FACTO"/>
    <property type="match status" value="1"/>
</dbReference>